<reference evidence="1 2" key="1">
    <citation type="submission" date="2016-07" db="EMBL/GenBank/DDBJ databases">
        <title>Pervasive Adenine N6-methylation of Active Genes in Fungi.</title>
        <authorList>
            <consortium name="DOE Joint Genome Institute"/>
            <person name="Mondo S.J."/>
            <person name="Dannebaum R.O."/>
            <person name="Kuo R.C."/>
            <person name="Labutti K."/>
            <person name="Haridas S."/>
            <person name="Kuo A."/>
            <person name="Salamov A."/>
            <person name="Ahrendt S.R."/>
            <person name="Lipzen A."/>
            <person name="Sullivan W."/>
            <person name="Andreopoulos W.B."/>
            <person name="Clum A."/>
            <person name="Lindquist E."/>
            <person name="Daum C."/>
            <person name="Ramamoorthy G.K."/>
            <person name="Gryganskyi A."/>
            <person name="Culley D."/>
            <person name="Magnuson J.K."/>
            <person name="James T.Y."/>
            <person name="O'Malley M.A."/>
            <person name="Stajich J.E."/>
            <person name="Spatafora J.W."/>
            <person name="Visel A."/>
            <person name="Grigoriev I.V."/>
        </authorList>
    </citation>
    <scope>NUCLEOTIDE SEQUENCE [LARGE SCALE GENOMIC DNA]</scope>
    <source>
        <strain evidence="1 2">NRRL 1336</strain>
    </source>
</reference>
<dbReference type="EMBL" id="MCGE01000007">
    <property type="protein sequence ID" value="ORZ19509.1"/>
    <property type="molecule type" value="Genomic_DNA"/>
</dbReference>
<organism evidence="1 2">
    <name type="scientific">Absidia repens</name>
    <dbReference type="NCBI Taxonomy" id="90262"/>
    <lineage>
        <taxon>Eukaryota</taxon>
        <taxon>Fungi</taxon>
        <taxon>Fungi incertae sedis</taxon>
        <taxon>Mucoromycota</taxon>
        <taxon>Mucoromycotina</taxon>
        <taxon>Mucoromycetes</taxon>
        <taxon>Mucorales</taxon>
        <taxon>Cunninghamellaceae</taxon>
        <taxon>Absidia</taxon>
    </lineage>
</organism>
<proteinExistence type="predicted"/>
<dbReference type="Proteomes" id="UP000193560">
    <property type="component" value="Unassembled WGS sequence"/>
</dbReference>
<keyword evidence="2" id="KW-1185">Reference proteome</keyword>
<comment type="caution">
    <text evidence="1">The sequence shown here is derived from an EMBL/GenBank/DDBJ whole genome shotgun (WGS) entry which is preliminary data.</text>
</comment>
<dbReference type="AlphaFoldDB" id="A0A1X2INB9"/>
<evidence type="ECO:0000313" key="1">
    <source>
        <dbReference type="EMBL" id="ORZ19509.1"/>
    </source>
</evidence>
<gene>
    <name evidence="1" type="ORF">BCR42DRAFT_323352</name>
</gene>
<name>A0A1X2INB9_9FUNG</name>
<protein>
    <submittedName>
        <fullName evidence="1">Uncharacterized protein</fullName>
    </submittedName>
</protein>
<accession>A0A1X2INB9</accession>
<evidence type="ECO:0000313" key="2">
    <source>
        <dbReference type="Proteomes" id="UP000193560"/>
    </source>
</evidence>
<sequence>MTSTITIYLQLKNHYILVRHDFSVVKHKNLLFNNSHIVIRGIFVPLGTSYGLH</sequence>
<dbReference type="OrthoDB" id="354304at2759"/>